<dbReference type="CDD" id="cd01448">
    <property type="entry name" value="TST_Repeat_1"/>
    <property type="match status" value="1"/>
</dbReference>
<proteinExistence type="predicted"/>
<gene>
    <name evidence="5" type="primary">sseA</name>
    <name evidence="5" type="ORF">NCTC11535_00857</name>
</gene>
<sequence length="288" mass="29622">MSNAATPLVSAAALQAELAQESASCPAVLDVRYPGPGSPIDGQAQYLAGHIPGAAYLSMDDVLAAPHIPGVTGRHPLPAQAVLQAGLRAAGVSAGRPVVVYDDWKSIAAARAWWLLRWAGHRDVRVLDGGWQAWLASGGPQETGETRPQPGEFTVHGGSCKVVDAVGAAHLAQEGVLLDARPANRFRGEDETIDPVAGHIPGAKSLPALSLVDEGGCFLPAVELQRRFDAVGARRGVAVGLYCGSGIQACHAALAAAACGGVDDVAVYAGSWSEWITDPSRPVAVGLN</sequence>
<dbReference type="Proteomes" id="UP000250006">
    <property type="component" value="Unassembled WGS sequence"/>
</dbReference>
<dbReference type="PANTHER" id="PTHR11364:SF27">
    <property type="entry name" value="SULFURTRANSFERASE"/>
    <property type="match status" value="1"/>
</dbReference>
<evidence type="ECO:0000256" key="1">
    <source>
        <dbReference type="ARBA" id="ARBA00022679"/>
    </source>
</evidence>
<dbReference type="SUPFAM" id="SSF52821">
    <property type="entry name" value="Rhodanese/Cell cycle control phosphatase"/>
    <property type="match status" value="2"/>
</dbReference>
<evidence type="ECO:0000313" key="5">
    <source>
        <dbReference type="EMBL" id="SPT53197.1"/>
    </source>
</evidence>
<keyword evidence="1 3" id="KW-0808">Transferase</keyword>
<dbReference type="PANTHER" id="PTHR11364">
    <property type="entry name" value="THIOSULFATE SULFERTANSFERASE"/>
    <property type="match status" value="1"/>
</dbReference>
<reference evidence="5 6" key="1">
    <citation type="submission" date="2018-06" db="EMBL/GenBank/DDBJ databases">
        <authorList>
            <consortium name="Pathogen Informatics"/>
            <person name="Doyle S."/>
        </authorList>
    </citation>
    <scope>NUCLEOTIDE SEQUENCE [LARGE SCALE GENOMIC DNA]</scope>
    <source>
        <strain evidence="5 6">NCTC11535</strain>
    </source>
</reference>
<dbReference type="PROSITE" id="PS00380">
    <property type="entry name" value="RHODANESE_1"/>
    <property type="match status" value="1"/>
</dbReference>
<dbReference type="InterPro" id="IPR045078">
    <property type="entry name" value="TST/MPST-like"/>
</dbReference>
<comment type="caution">
    <text evidence="5">The sequence shown here is derived from an EMBL/GenBank/DDBJ whole genome shotgun (WGS) entry which is preliminary data.</text>
</comment>
<dbReference type="Gene3D" id="3.40.250.10">
    <property type="entry name" value="Rhodanese-like domain"/>
    <property type="match status" value="2"/>
</dbReference>
<dbReference type="GO" id="GO:0016784">
    <property type="term" value="F:3-mercaptopyruvate sulfurtransferase activity"/>
    <property type="evidence" value="ECO:0007669"/>
    <property type="project" value="UniProtKB-EC"/>
</dbReference>
<dbReference type="PROSITE" id="PS00683">
    <property type="entry name" value="RHODANESE_2"/>
    <property type="match status" value="1"/>
</dbReference>
<feature type="domain" description="Rhodanese" evidence="4">
    <location>
        <begin position="28"/>
        <end position="143"/>
    </location>
</feature>
<dbReference type="EMBL" id="UAPQ01000006">
    <property type="protein sequence ID" value="SPT53197.1"/>
    <property type="molecule type" value="Genomic_DNA"/>
</dbReference>
<evidence type="ECO:0000313" key="6">
    <source>
        <dbReference type="Proteomes" id="UP000250006"/>
    </source>
</evidence>
<evidence type="ECO:0000256" key="2">
    <source>
        <dbReference type="ARBA" id="ARBA00022737"/>
    </source>
</evidence>
<accession>A0ABY1VN67</accession>
<dbReference type="Pfam" id="PF00581">
    <property type="entry name" value="Rhodanese"/>
    <property type="match status" value="2"/>
</dbReference>
<dbReference type="InterPro" id="IPR036873">
    <property type="entry name" value="Rhodanese-like_dom_sf"/>
</dbReference>
<keyword evidence="2" id="KW-0677">Repeat</keyword>
<dbReference type="PROSITE" id="PS50206">
    <property type="entry name" value="RHODANESE_3"/>
    <property type="match status" value="2"/>
</dbReference>
<feature type="domain" description="Rhodanese" evidence="4">
    <location>
        <begin position="171"/>
        <end position="284"/>
    </location>
</feature>
<dbReference type="SMART" id="SM00450">
    <property type="entry name" value="RHOD"/>
    <property type="match status" value="2"/>
</dbReference>
<organism evidence="5 6">
    <name type="scientific">Actinomyces bovis</name>
    <dbReference type="NCBI Taxonomy" id="1658"/>
    <lineage>
        <taxon>Bacteria</taxon>
        <taxon>Bacillati</taxon>
        <taxon>Actinomycetota</taxon>
        <taxon>Actinomycetes</taxon>
        <taxon>Actinomycetales</taxon>
        <taxon>Actinomycetaceae</taxon>
        <taxon>Actinomyces</taxon>
    </lineage>
</organism>
<dbReference type="RefSeq" id="WP_111836165.1">
    <property type="nucleotide sequence ID" value="NZ_UAPQ01000006.1"/>
</dbReference>
<protein>
    <recommendedName>
        <fullName evidence="3">Sulfurtransferase</fullName>
    </recommendedName>
</protein>
<name>A0ABY1VN67_9ACTO</name>
<dbReference type="InterPro" id="IPR001307">
    <property type="entry name" value="Thiosulphate_STrfase_CS"/>
</dbReference>
<keyword evidence="6" id="KW-1185">Reference proteome</keyword>
<evidence type="ECO:0000256" key="3">
    <source>
        <dbReference type="RuleBase" id="RU000507"/>
    </source>
</evidence>
<evidence type="ECO:0000259" key="4">
    <source>
        <dbReference type="PROSITE" id="PS50206"/>
    </source>
</evidence>
<dbReference type="InterPro" id="IPR001763">
    <property type="entry name" value="Rhodanese-like_dom"/>
</dbReference>